<organism evidence="6">
    <name type="scientific">bioreactor metagenome</name>
    <dbReference type="NCBI Taxonomy" id="1076179"/>
    <lineage>
        <taxon>unclassified sequences</taxon>
        <taxon>metagenomes</taxon>
        <taxon>ecological metagenomes</taxon>
    </lineage>
</organism>
<dbReference type="CDD" id="cd04301">
    <property type="entry name" value="NAT_SF"/>
    <property type="match status" value="1"/>
</dbReference>
<comment type="caution">
    <text evidence="6">The sequence shown here is derived from an EMBL/GenBank/DDBJ whole genome shotgun (WGS) entry which is preliminary data.</text>
</comment>
<reference evidence="6" key="1">
    <citation type="submission" date="2019-08" db="EMBL/GenBank/DDBJ databases">
        <authorList>
            <person name="Kucharzyk K."/>
            <person name="Murdoch R.W."/>
            <person name="Higgins S."/>
            <person name="Loffler F."/>
        </authorList>
    </citation>
    <scope>NUCLEOTIDE SEQUENCE</scope>
</reference>
<evidence type="ECO:0000256" key="3">
    <source>
        <dbReference type="ARBA" id="ARBA00022679"/>
    </source>
</evidence>
<dbReference type="PROSITE" id="PS51186">
    <property type="entry name" value="GNAT"/>
    <property type="match status" value="1"/>
</dbReference>
<keyword evidence="3 6" id="KW-0808">Transferase</keyword>
<comment type="similarity">
    <text evidence="1">Belongs to the acetyltransferase family. RimI subfamily.</text>
</comment>
<dbReference type="EC" id="2.3.1.267" evidence="6"/>
<sequence length="148" mass="16941">MVDLSITPMNEGNILEVEAISKLSFPIPWSLDSLKKELENKYANYIVLKLGEKVVGFGGMWIIFDEAHITNIAVHPDYRGHGLGDILVENLLIICRQKRLVGITLEVRRSNVPAITLYEKHGFIVEGIRKQYYEDNKEDALVMWNRSI</sequence>
<evidence type="ECO:0000259" key="5">
    <source>
        <dbReference type="PROSITE" id="PS51186"/>
    </source>
</evidence>
<dbReference type="InterPro" id="IPR006464">
    <property type="entry name" value="AcTrfase_RimI/Ard1"/>
</dbReference>
<feature type="domain" description="N-acetyltransferase" evidence="5">
    <location>
        <begin position="4"/>
        <end position="148"/>
    </location>
</feature>
<dbReference type="PANTHER" id="PTHR43420">
    <property type="entry name" value="ACETYLTRANSFERASE"/>
    <property type="match status" value="1"/>
</dbReference>
<dbReference type="AlphaFoldDB" id="A0A645D671"/>
<accession>A0A645D671</accession>
<proteinExistence type="inferred from homology"/>
<dbReference type="SUPFAM" id="SSF55729">
    <property type="entry name" value="Acyl-CoA N-acyltransferases (Nat)"/>
    <property type="match status" value="1"/>
</dbReference>
<name>A0A645D671_9ZZZZ</name>
<dbReference type="NCBIfam" id="TIGR01575">
    <property type="entry name" value="rimI"/>
    <property type="match status" value="1"/>
</dbReference>
<dbReference type="Gene3D" id="3.40.630.30">
    <property type="match status" value="1"/>
</dbReference>
<keyword evidence="4 6" id="KW-0012">Acyltransferase</keyword>
<dbReference type="InterPro" id="IPR000182">
    <property type="entry name" value="GNAT_dom"/>
</dbReference>
<dbReference type="Pfam" id="PF00583">
    <property type="entry name" value="Acetyltransf_1"/>
    <property type="match status" value="1"/>
</dbReference>
<evidence type="ECO:0000256" key="4">
    <source>
        <dbReference type="ARBA" id="ARBA00023315"/>
    </source>
</evidence>
<dbReference type="InterPro" id="IPR016181">
    <property type="entry name" value="Acyl_CoA_acyltransferase"/>
</dbReference>
<gene>
    <name evidence="6" type="primary">rimI_17</name>
    <name evidence="6" type="ORF">SDC9_131768</name>
</gene>
<evidence type="ECO:0000313" key="6">
    <source>
        <dbReference type="EMBL" id="MPM84695.1"/>
    </source>
</evidence>
<protein>
    <submittedName>
        <fullName evidence="6">Ribosomal-protein-alanine acetyltransferase</fullName>
        <ecNumber evidence="6">2.3.1.267</ecNumber>
    </submittedName>
</protein>
<dbReference type="EMBL" id="VSSQ01033179">
    <property type="protein sequence ID" value="MPM84695.1"/>
    <property type="molecule type" value="Genomic_DNA"/>
</dbReference>
<dbReference type="PANTHER" id="PTHR43420:SF44">
    <property type="entry name" value="ACETYLTRANSFERASE YPEA"/>
    <property type="match status" value="1"/>
</dbReference>
<dbReference type="InterPro" id="IPR050680">
    <property type="entry name" value="YpeA/RimI_acetyltransf"/>
</dbReference>
<dbReference type="GO" id="GO:0008999">
    <property type="term" value="F:protein-N-terminal-alanine acetyltransferase activity"/>
    <property type="evidence" value="ECO:0007669"/>
    <property type="project" value="UniProtKB-EC"/>
</dbReference>
<keyword evidence="2" id="KW-0963">Cytoplasm</keyword>
<evidence type="ECO:0000256" key="1">
    <source>
        <dbReference type="ARBA" id="ARBA00005395"/>
    </source>
</evidence>
<evidence type="ECO:0000256" key="2">
    <source>
        <dbReference type="ARBA" id="ARBA00022490"/>
    </source>
</evidence>